<feature type="domain" description="Glycosyltransferase 2-like" evidence="1">
    <location>
        <begin position="5"/>
        <end position="120"/>
    </location>
</feature>
<proteinExistence type="predicted"/>
<organism evidence="2">
    <name type="scientific">viral metagenome</name>
    <dbReference type="NCBI Taxonomy" id="1070528"/>
    <lineage>
        <taxon>unclassified sequences</taxon>
        <taxon>metagenomes</taxon>
        <taxon>organismal metagenomes</taxon>
    </lineage>
</organism>
<dbReference type="Pfam" id="PF00535">
    <property type="entry name" value="Glycos_transf_2"/>
    <property type="match status" value="1"/>
</dbReference>
<evidence type="ECO:0000259" key="1">
    <source>
        <dbReference type="Pfam" id="PF00535"/>
    </source>
</evidence>
<dbReference type="InterPro" id="IPR001173">
    <property type="entry name" value="Glyco_trans_2-like"/>
</dbReference>
<sequence length="238" mass="27773">MDKVSVIIPTFNRFKYLLNAIKSVKEQTYANIELIVVNDGSTEKDYYEYDWKENNIIIIHLEKNSKEIFNYPCVGFVRNKGIEMSSGKYIAFCDDDDIWFPKKIDIQLKAMKETGCKMSSTDGLIGKGIYDSTKKYVKYNADFYYYTLQKVYSRKGSNLFMNGFPDVWNLEFIQINNCIVCSSVLMDKEILDKIGGMGCKRRGQDYDCWLQSLQLTNCVYVKDVCFYYDYDHGDGKNH</sequence>
<protein>
    <recommendedName>
        <fullName evidence="1">Glycosyltransferase 2-like domain-containing protein</fullName>
    </recommendedName>
</protein>
<name>A0A6C0D945_9ZZZZ</name>
<reference evidence="2" key="1">
    <citation type="journal article" date="2020" name="Nature">
        <title>Giant virus diversity and host interactions through global metagenomics.</title>
        <authorList>
            <person name="Schulz F."/>
            <person name="Roux S."/>
            <person name="Paez-Espino D."/>
            <person name="Jungbluth S."/>
            <person name="Walsh D.A."/>
            <person name="Denef V.J."/>
            <person name="McMahon K.D."/>
            <person name="Konstantinidis K.T."/>
            <person name="Eloe-Fadrosh E.A."/>
            <person name="Kyrpides N.C."/>
            <person name="Woyke T."/>
        </authorList>
    </citation>
    <scope>NUCLEOTIDE SEQUENCE</scope>
    <source>
        <strain evidence="2">GVMAG-M-3300023174-130</strain>
    </source>
</reference>
<dbReference type="GO" id="GO:0016758">
    <property type="term" value="F:hexosyltransferase activity"/>
    <property type="evidence" value="ECO:0007669"/>
    <property type="project" value="UniProtKB-ARBA"/>
</dbReference>
<dbReference type="PANTHER" id="PTHR22916:SF3">
    <property type="entry name" value="UDP-GLCNAC:BETAGAL BETA-1,3-N-ACETYLGLUCOSAMINYLTRANSFERASE-LIKE PROTEIN 1"/>
    <property type="match status" value="1"/>
</dbReference>
<dbReference type="AlphaFoldDB" id="A0A6C0D945"/>
<evidence type="ECO:0000313" key="2">
    <source>
        <dbReference type="EMBL" id="QHT12694.1"/>
    </source>
</evidence>
<dbReference type="PANTHER" id="PTHR22916">
    <property type="entry name" value="GLYCOSYLTRANSFERASE"/>
    <property type="match status" value="1"/>
</dbReference>
<dbReference type="InterPro" id="IPR029044">
    <property type="entry name" value="Nucleotide-diphossugar_trans"/>
</dbReference>
<dbReference type="CDD" id="cd00761">
    <property type="entry name" value="Glyco_tranf_GTA_type"/>
    <property type="match status" value="1"/>
</dbReference>
<accession>A0A6C0D945</accession>
<dbReference type="SUPFAM" id="SSF53448">
    <property type="entry name" value="Nucleotide-diphospho-sugar transferases"/>
    <property type="match status" value="1"/>
</dbReference>
<dbReference type="Gene3D" id="3.90.550.10">
    <property type="entry name" value="Spore Coat Polysaccharide Biosynthesis Protein SpsA, Chain A"/>
    <property type="match status" value="1"/>
</dbReference>
<dbReference type="EMBL" id="MN739549">
    <property type="protein sequence ID" value="QHT12694.1"/>
    <property type="molecule type" value="Genomic_DNA"/>
</dbReference>